<keyword evidence="6" id="KW-1185">Reference proteome</keyword>
<dbReference type="Proteomes" id="UP000249915">
    <property type="component" value="Unassembled WGS sequence"/>
</dbReference>
<dbReference type="SUPFAM" id="SSF48008">
    <property type="entry name" value="GntR ligand-binding domain-like"/>
    <property type="match status" value="1"/>
</dbReference>
<sequence length="230" mass="26295">MNDQQPGQDATDSLEPAKAGVSSRRIADYLRTAILNGELAPGTRLRQEEIAERLGSSRIPVREALRMVEADGLVTVKSYSGARVAKLDFNEFDTAYRIRERIDPLALTLSLQEITDEDVARLEALQTEVEETTSPDRFVALDRQFHLATYTGCTDKQLLATVTRFWNTTQHYRRAYAQLIDDRGRSIITYEHRLLIDAIHRRDPVDAERFLSGHIRRTRITLAEHPELFD</sequence>
<evidence type="ECO:0000313" key="5">
    <source>
        <dbReference type="EMBL" id="PXY18864.1"/>
    </source>
</evidence>
<evidence type="ECO:0000256" key="2">
    <source>
        <dbReference type="ARBA" id="ARBA00023125"/>
    </source>
</evidence>
<dbReference type="GO" id="GO:0003677">
    <property type="term" value="F:DNA binding"/>
    <property type="evidence" value="ECO:0007669"/>
    <property type="project" value="UniProtKB-KW"/>
</dbReference>
<feature type="domain" description="HTH gntR-type" evidence="4">
    <location>
        <begin position="20"/>
        <end position="87"/>
    </location>
</feature>
<keyword evidence="1" id="KW-0805">Transcription regulation</keyword>
<dbReference type="SMART" id="SM00895">
    <property type="entry name" value="FCD"/>
    <property type="match status" value="1"/>
</dbReference>
<evidence type="ECO:0000256" key="1">
    <source>
        <dbReference type="ARBA" id="ARBA00023015"/>
    </source>
</evidence>
<dbReference type="InterPro" id="IPR036390">
    <property type="entry name" value="WH_DNA-bd_sf"/>
</dbReference>
<dbReference type="EMBL" id="MASW01000007">
    <property type="protein sequence ID" value="PXY18864.1"/>
    <property type="molecule type" value="Genomic_DNA"/>
</dbReference>
<dbReference type="PROSITE" id="PS50949">
    <property type="entry name" value="HTH_GNTR"/>
    <property type="match status" value="1"/>
</dbReference>
<dbReference type="CDD" id="cd07377">
    <property type="entry name" value="WHTH_GntR"/>
    <property type="match status" value="1"/>
</dbReference>
<dbReference type="InterPro" id="IPR008920">
    <property type="entry name" value="TF_FadR/GntR_C"/>
</dbReference>
<dbReference type="PANTHER" id="PTHR43537">
    <property type="entry name" value="TRANSCRIPTIONAL REGULATOR, GNTR FAMILY"/>
    <property type="match status" value="1"/>
</dbReference>
<gene>
    <name evidence="5" type="ORF">BAY60_28870</name>
</gene>
<dbReference type="SUPFAM" id="SSF46785">
    <property type="entry name" value="Winged helix' DNA-binding domain"/>
    <property type="match status" value="1"/>
</dbReference>
<keyword evidence="3" id="KW-0804">Transcription</keyword>
<dbReference type="Pfam" id="PF00392">
    <property type="entry name" value="GntR"/>
    <property type="match status" value="1"/>
</dbReference>
<name>A0A2V4AFY9_9PSEU</name>
<dbReference type="AlphaFoldDB" id="A0A2V4AFY9"/>
<dbReference type="SMART" id="SM00345">
    <property type="entry name" value="HTH_GNTR"/>
    <property type="match status" value="1"/>
</dbReference>
<dbReference type="Gene3D" id="1.20.120.530">
    <property type="entry name" value="GntR ligand-binding domain-like"/>
    <property type="match status" value="1"/>
</dbReference>
<dbReference type="Gene3D" id="1.10.10.10">
    <property type="entry name" value="Winged helix-like DNA-binding domain superfamily/Winged helix DNA-binding domain"/>
    <property type="match status" value="1"/>
</dbReference>
<evidence type="ECO:0000259" key="4">
    <source>
        <dbReference type="PROSITE" id="PS50949"/>
    </source>
</evidence>
<dbReference type="PANTHER" id="PTHR43537:SF41">
    <property type="entry name" value="TRANSCRIPTIONAL REGULATORY PROTEIN"/>
    <property type="match status" value="1"/>
</dbReference>
<comment type="caution">
    <text evidence="5">The sequence shown here is derived from an EMBL/GenBank/DDBJ whole genome shotgun (WGS) entry which is preliminary data.</text>
</comment>
<keyword evidence="2" id="KW-0238">DNA-binding</keyword>
<dbReference type="InterPro" id="IPR011711">
    <property type="entry name" value="GntR_C"/>
</dbReference>
<evidence type="ECO:0000313" key="6">
    <source>
        <dbReference type="Proteomes" id="UP000249915"/>
    </source>
</evidence>
<proteinExistence type="predicted"/>
<evidence type="ECO:0000256" key="3">
    <source>
        <dbReference type="ARBA" id="ARBA00023163"/>
    </source>
</evidence>
<dbReference type="RefSeq" id="WP_112284778.1">
    <property type="nucleotide sequence ID" value="NZ_MASW01000007.1"/>
</dbReference>
<organism evidence="5 6">
    <name type="scientific">Prauserella muralis</name>
    <dbReference type="NCBI Taxonomy" id="588067"/>
    <lineage>
        <taxon>Bacteria</taxon>
        <taxon>Bacillati</taxon>
        <taxon>Actinomycetota</taxon>
        <taxon>Actinomycetes</taxon>
        <taxon>Pseudonocardiales</taxon>
        <taxon>Pseudonocardiaceae</taxon>
        <taxon>Prauserella</taxon>
    </lineage>
</organism>
<reference evidence="5 6" key="1">
    <citation type="submission" date="2016-07" db="EMBL/GenBank/DDBJ databases">
        <title>Draft genome sequence of Prauserella muralis DSM 45305, isolated from a mould-covered wall in an indoor environment.</title>
        <authorList>
            <person name="Ruckert C."/>
            <person name="Albersmeier A."/>
            <person name="Jiang C.-L."/>
            <person name="Jiang Y."/>
            <person name="Kalinowski J."/>
            <person name="Schneider O."/>
            <person name="Winkler A."/>
            <person name="Zotchev S.B."/>
        </authorList>
    </citation>
    <scope>NUCLEOTIDE SEQUENCE [LARGE SCALE GENOMIC DNA]</scope>
    <source>
        <strain evidence="5 6">DSM 45305</strain>
    </source>
</reference>
<dbReference type="OrthoDB" id="5182935at2"/>
<protein>
    <submittedName>
        <fullName evidence="5">GntR family transcriptional regulator</fullName>
    </submittedName>
</protein>
<dbReference type="GO" id="GO:0003700">
    <property type="term" value="F:DNA-binding transcription factor activity"/>
    <property type="evidence" value="ECO:0007669"/>
    <property type="project" value="InterPro"/>
</dbReference>
<accession>A0A2V4AFY9</accession>
<dbReference type="Pfam" id="PF07729">
    <property type="entry name" value="FCD"/>
    <property type="match status" value="1"/>
</dbReference>
<dbReference type="InterPro" id="IPR000524">
    <property type="entry name" value="Tscrpt_reg_HTH_GntR"/>
</dbReference>
<dbReference type="InterPro" id="IPR036388">
    <property type="entry name" value="WH-like_DNA-bd_sf"/>
</dbReference>